<name>A0A2M7G9Z7_9BACT</name>
<protein>
    <recommendedName>
        <fullName evidence="4">Phosphoribosyltransferase domain-containing protein</fullName>
    </recommendedName>
</protein>
<evidence type="ECO:0000313" key="2">
    <source>
        <dbReference type="EMBL" id="PIW18966.1"/>
    </source>
</evidence>
<proteinExistence type="inferred from homology"/>
<comment type="caution">
    <text evidence="2">The sequence shown here is derived from an EMBL/GenBank/DDBJ whole genome shotgun (WGS) entry which is preliminary data.</text>
</comment>
<reference evidence="2 3" key="1">
    <citation type="submission" date="2017-09" db="EMBL/GenBank/DDBJ databases">
        <title>Depth-based differentiation of microbial function through sediment-hosted aquifers and enrichment of novel symbionts in the deep terrestrial subsurface.</title>
        <authorList>
            <person name="Probst A.J."/>
            <person name="Ladd B."/>
            <person name="Jarett J.K."/>
            <person name="Geller-Mcgrath D.E."/>
            <person name="Sieber C.M."/>
            <person name="Emerson J.B."/>
            <person name="Anantharaman K."/>
            <person name="Thomas B.C."/>
            <person name="Malmstrom R."/>
            <person name="Stieglmeier M."/>
            <person name="Klingl A."/>
            <person name="Woyke T."/>
            <person name="Ryan C.M."/>
            <person name="Banfield J.F."/>
        </authorList>
    </citation>
    <scope>NUCLEOTIDE SEQUENCE [LARGE SCALE GENOMIC DNA]</scope>
    <source>
        <strain evidence="2">CG17_big_fil_post_rev_8_21_14_2_50_48_46</strain>
    </source>
</reference>
<dbReference type="SUPFAM" id="SSF53271">
    <property type="entry name" value="PRTase-like"/>
    <property type="match status" value="1"/>
</dbReference>
<dbReference type="InterPro" id="IPR051910">
    <property type="entry name" value="ComF/GntX_DNA_util-trans"/>
</dbReference>
<gene>
    <name evidence="2" type="ORF">COW36_02330</name>
</gene>
<dbReference type="PANTHER" id="PTHR47505">
    <property type="entry name" value="DNA UTILIZATION PROTEIN YHGH"/>
    <property type="match status" value="1"/>
</dbReference>
<dbReference type="InterPro" id="IPR000836">
    <property type="entry name" value="PRTase_dom"/>
</dbReference>
<organism evidence="2 3">
    <name type="scientific">bacterium (Candidatus Blackallbacteria) CG17_big_fil_post_rev_8_21_14_2_50_48_46</name>
    <dbReference type="NCBI Taxonomy" id="2014261"/>
    <lineage>
        <taxon>Bacteria</taxon>
        <taxon>Candidatus Blackallbacteria</taxon>
    </lineage>
</organism>
<accession>A0A2M7G9Z7</accession>
<dbReference type="Proteomes" id="UP000231019">
    <property type="component" value="Unassembled WGS sequence"/>
</dbReference>
<comment type="similarity">
    <text evidence="1">Belongs to the ComF/GntX family.</text>
</comment>
<evidence type="ECO:0000256" key="1">
    <source>
        <dbReference type="ARBA" id="ARBA00008007"/>
    </source>
</evidence>
<evidence type="ECO:0008006" key="4">
    <source>
        <dbReference type="Google" id="ProtNLM"/>
    </source>
</evidence>
<dbReference type="InterPro" id="IPR029057">
    <property type="entry name" value="PRTase-like"/>
</dbReference>
<dbReference type="Gene3D" id="3.40.50.2020">
    <property type="match status" value="1"/>
</dbReference>
<dbReference type="CDD" id="cd06223">
    <property type="entry name" value="PRTases_typeI"/>
    <property type="match status" value="1"/>
</dbReference>
<sequence length="188" mass="21043">MCRACWQQIESFSDSEALIGGDWPEMAYGPYQGLLRQLLGQTKYHGRAPLAHSMGFYLGEWFRHFNRPIQAIVPIPLHAERLNERGYNQAEALARGLSEALNSPVRPILIRKKLTPALHALSLEERRLALNNCFDTVSERQVQKLSGKTLLLVDDIFTTGATLAEAKKTLPTESGLSLTLARTLKQDS</sequence>
<evidence type="ECO:0000313" key="3">
    <source>
        <dbReference type="Proteomes" id="UP000231019"/>
    </source>
</evidence>
<dbReference type="PANTHER" id="PTHR47505:SF1">
    <property type="entry name" value="DNA UTILIZATION PROTEIN YHGH"/>
    <property type="match status" value="1"/>
</dbReference>
<dbReference type="AlphaFoldDB" id="A0A2M7G9Z7"/>
<dbReference type="EMBL" id="PFFQ01000006">
    <property type="protein sequence ID" value="PIW18966.1"/>
    <property type="molecule type" value="Genomic_DNA"/>
</dbReference>